<dbReference type="InterPro" id="IPR011606">
    <property type="entry name" value="Brnchd-chn_aa_trnsp_permease"/>
</dbReference>
<keyword evidence="6 8" id="KW-1133">Transmembrane helix</keyword>
<evidence type="ECO:0000313" key="10">
    <source>
        <dbReference type="Proteomes" id="UP000012081"/>
    </source>
</evidence>
<feature type="transmembrane region" description="Helical" evidence="8">
    <location>
        <begin position="210"/>
        <end position="226"/>
    </location>
</feature>
<keyword evidence="5 8" id="KW-0812">Transmembrane</keyword>
<keyword evidence="4" id="KW-1003">Cell membrane</keyword>
<dbReference type="Pfam" id="PF03591">
    <property type="entry name" value="AzlC"/>
    <property type="match status" value="1"/>
</dbReference>
<comment type="caution">
    <text evidence="9">The sequence shown here is derived from an EMBL/GenBank/DDBJ whole genome shotgun (WGS) entry which is preliminary data.</text>
</comment>
<dbReference type="GO" id="GO:1903785">
    <property type="term" value="P:L-valine transmembrane transport"/>
    <property type="evidence" value="ECO:0007669"/>
    <property type="project" value="TreeGrafter"/>
</dbReference>
<evidence type="ECO:0000256" key="4">
    <source>
        <dbReference type="ARBA" id="ARBA00022475"/>
    </source>
</evidence>
<accession>M8E6B9</accession>
<dbReference type="PANTHER" id="PTHR34979:SF1">
    <property type="entry name" value="INNER MEMBRANE PROTEIN YGAZ"/>
    <property type="match status" value="1"/>
</dbReference>
<proteinExistence type="inferred from homology"/>
<evidence type="ECO:0000256" key="1">
    <source>
        <dbReference type="ARBA" id="ARBA00004651"/>
    </source>
</evidence>
<dbReference type="GO" id="GO:0005886">
    <property type="term" value="C:plasma membrane"/>
    <property type="evidence" value="ECO:0007669"/>
    <property type="project" value="UniProtKB-SubCell"/>
</dbReference>
<dbReference type="PATRIC" id="fig|1300222.3.peg.902"/>
<gene>
    <name evidence="9" type="ORF">I532_04365</name>
</gene>
<evidence type="ECO:0000256" key="3">
    <source>
        <dbReference type="ARBA" id="ARBA00022448"/>
    </source>
</evidence>
<feature type="transmembrane region" description="Helical" evidence="8">
    <location>
        <begin position="163"/>
        <end position="181"/>
    </location>
</feature>
<dbReference type="Proteomes" id="UP000012081">
    <property type="component" value="Unassembled WGS sequence"/>
</dbReference>
<dbReference type="OrthoDB" id="3177005at2"/>
<evidence type="ECO:0000256" key="8">
    <source>
        <dbReference type="SAM" id="Phobius"/>
    </source>
</evidence>
<evidence type="ECO:0000313" key="9">
    <source>
        <dbReference type="EMBL" id="EMT54811.1"/>
    </source>
</evidence>
<dbReference type="STRING" id="1300222.I532_04365"/>
<dbReference type="AlphaFoldDB" id="M8E6B9"/>
<reference evidence="9 10" key="1">
    <citation type="submission" date="2013-03" db="EMBL/GenBank/DDBJ databases">
        <title>Assembly of a new bacterial strain Brevibacillus borstelensis AK1.</title>
        <authorList>
            <person name="Rajan I."/>
            <person name="PoliReddy D."/>
            <person name="Sugumar T."/>
            <person name="Rathinam K."/>
            <person name="Alqarawi S."/>
            <person name="Khalil A.B."/>
            <person name="Sivakumar N."/>
        </authorList>
    </citation>
    <scope>NUCLEOTIDE SEQUENCE [LARGE SCALE GENOMIC DNA]</scope>
    <source>
        <strain evidence="9 10">AK1</strain>
    </source>
</reference>
<name>M8E6B9_9BACL</name>
<keyword evidence="7 8" id="KW-0472">Membrane</keyword>
<dbReference type="PANTHER" id="PTHR34979">
    <property type="entry name" value="INNER MEMBRANE PROTEIN YGAZ"/>
    <property type="match status" value="1"/>
</dbReference>
<evidence type="ECO:0000256" key="7">
    <source>
        <dbReference type="ARBA" id="ARBA00023136"/>
    </source>
</evidence>
<comment type="subcellular location">
    <subcellularLocation>
        <location evidence="1">Cell membrane</location>
        <topology evidence="1">Multi-pass membrane protein</topology>
    </subcellularLocation>
</comment>
<organism evidence="9 10">
    <name type="scientific">Brevibacillus borstelensis AK1</name>
    <dbReference type="NCBI Taxonomy" id="1300222"/>
    <lineage>
        <taxon>Bacteria</taxon>
        <taxon>Bacillati</taxon>
        <taxon>Bacillota</taxon>
        <taxon>Bacilli</taxon>
        <taxon>Bacillales</taxon>
        <taxon>Paenibacillaceae</taxon>
        <taxon>Brevibacillus</taxon>
    </lineage>
</organism>
<feature type="transmembrane region" description="Helical" evidence="8">
    <location>
        <begin position="21"/>
        <end position="41"/>
    </location>
</feature>
<keyword evidence="10" id="KW-1185">Reference proteome</keyword>
<feature type="transmembrane region" description="Helical" evidence="8">
    <location>
        <begin position="131"/>
        <end position="151"/>
    </location>
</feature>
<dbReference type="EMBL" id="APBN01000001">
    <property type="protein sequence ID" value="EMT54811.1"/>
    <property type="molecule type" value="Genomic_DNA"/>
</dbReference>
<comment type="similarity">
    <text evidence="2">Belongs to the AzlC family.</text>
</comment>
<sequence length="246" mass="26392">MKNASPSTSSWKEGLIDSLPITASYIIYGAIFGMLAGQAGLTSWESIAMSVLVYSGASQFAGSSLIAEQASVWAIILTTCLLNLRHFLMGLSISPHYQRFSTAQVNGLAFFLTDEQYALTLNRFRHRESDVPYILSVSVALYAGWCGGTWIGTAAGAWIPDPASLGLGFSFTAMFLALAYYQLSSLLRIFAFLLCGAASVFLSFVVPNGLPVLIAGCLAFAIGYFWPTQEDGDQTAAEETRGVESA</sequence>
<evidence type="ECO:0000256" key="5">
    <source>
        <dbReference type="ARBA" id="ARBA00022692"/>
    </source>
</evidence>
<evidence type="ECO:0000256" key="6">
    <source>
        <dbReference type="ARBA" id="ARBA00022989"/>
    </source>
</evidence>
<evidence type="ECO:0000256" key="2">
    <source>
        <dbReference type="ARBA" id="ARBA00010735"/>
    </source>
</evidence>
<dbReference type="RefSeq" id="WP_003386644.1">
    <property type="nucleotide sequence ID" value="NZ_APBN01000001.1"/>
</dbReference>
<protein>
    <submittedName>
        <fullName evidence="9">AzlC family protein</fullName>
    </submittedName>
</protein>
<keyword evidence="3" id="KW-0813">Transport</keyword>